<proteinExistence type="predicted"/>
<dbReference type="STRING" id="93625.A0A409WG08"/>
<sequence>MPVNVPVVTGYYRYTDIWFEWYAHVPFTLSATDRRKCEHIRHQALPDIDDRAPIKAILSHDALVHPDHPLQVEGIKGIQMYMGTFPTGEARLLFSSRQVDYLRYWLHAMKLTKDIVPLPYSDCLLTESNLKTVSPVVYPDGGSLRNAIKAIDKNNKRLKGSNPLVTHRRHLFERVRTFWAEKRGVWCALDFEAWERDHTILTEFGWSLTGWKDGSLVEDRGHFIVEEARAYTNSQYVPDYRYNYTLGESEIVKRTAFKKRIHDMIGSLSEYGPIFLVFHDNNQDIKDLKKLEVDLNGLSYVLPDNIPDSGIFVIDTSDLIGALLGEGAGDKRSLEKTCGLLQIPTKFLHNAGNDAHYTLLSMQEMAKGDPVDIQREKRWPNQTPAGVKVELKPWQEDSDYSDEEGIIPPPSGYKFTTDVDEADAATNEKPTDKL</sequence>
<dbReference type="PANTHER" id="PTHR28083:SF1">
    <property type="entry name" value="GOOD FOR FULL DBP5 ACTIVITY PROTEIN 2"/>
    <property type="match status" value="1"/>
</dbReference>
<dbReference type="GO" id="GO:0003676">
    <property type="term" value="F:nucleic acid binding"/>
    <property type="evidence" value="ECO:0007669"/>
    <property type="project" value="InterPro"/>
</dbReference>
<evidence type="ECO:0000259" key="2">
    <source>
        <dbReference type="Pfam" id="PF21762"/>
    </source>
</evidence>
<dbReference type="PANTHER" id="PTHR28083">
    <property type="entry name" value="GOOD FOR FULL DBP5 ACTIVITY PROTEIN 2"/>
    <property type="match status" value="1"/>
</dbReference>
<feature type="region of interest" description="Disordered" evidence="1">
    <location>
        <begin position="379"/>
        <end position="434"/>
    </location>
</feature>
<dbReference type="EMBL" id="NHYD01003440">
    <property type="protein sequence ID" value="PPQ77435.1"/>
    <property type="molecule type" value="Genomic_DNA"/>
</dbReference>
<dbReference type="InParanoid" id="A0A409WG08"/>
<accession>A0A409WG08</accession>
<dbReference type="InterPro" id="IPR048519">
    <property type="entry name" value="Gfd2/YDR514C-like_C"/>
</dbReference>
<feature type="compositionally biased region" description="Acidic residues" evidence="1">
    <location>
        <begin position="396"/>
        <end position="405"/>
    </location>
</feature>
<evidence type="ECO:0000313" key="3">
    <source>
        <dbReference type="EMBL" id="PPQ77435.1"/>
    </source>
</evidence>
<keyword evidence="4" id="KW-1185">Reference proteome</keyword>
<evidence type="ECO:0000256" key="1">
    <source>
        <dbReference type="SAM" id="MobiDB-lite"/>
    </source>
</evidence>
<gene>
    <name evidence="3" type="ORF">CVT25_011017</name>
</gene>
<dbReference type="SUPFAM" id="SSF53098">
    <property type="entry name" value="Ribonuclease H-like"/>
    <property type="match status" value="1"/>
</dbReference>
<dbReference type="Pfam" id="PF21762">
    <property type="entry name" value="DEDDh_C"/>
    <property type="match status" value="1"/>
</dbReference>
<dbReference type="InterPro" id="IPR012337">
    <property type="entry name" value="RNaseH-like_sf"/>
</dbReference>
<evidence type="ECO:0000313" key="4">
    <source>
        <dbReference type="Proteomes" id="UP000283269"/>
    </source>
</evidence>
<reference evidence="3 4" key="1">
    <citation type="journal article" date="2018" name="Evol. Lett.">
        <title>Horizontal gene cluster transfer increased hallucinogenic mushroom diversity.</title>
        <authorList>
            <person name="Reynolds H.T."/>
            <person name="Vijayakumar V."/>
            <person name="Gluck-Thaler E."/>
            <person name="Korotkin H.B."/>
            <person name="Matheny P.B."/>
            <person name="Slot J.C."/>
        </authorList>
    </citation>
    <scope>NUCLEOTIDE SEQUENCE [LARGE SCALE GENOMIC DNA]</scope>
    <source>
        <strain evidence="3 4">2631</strain>
    </source>
</reference>
<protein>
    <recommendedName>
        <fullName evidence="2">Gfd2/YDR514C-like C-terminal domain-containing protein</fullName>
    </recommendedName>
</protein>
<dbReference type="GO" id="GO:0005634">
    <property type="term" value="C:nucleus"/>
    <property type="evidence" value="ECO:0007669"/>
    <property type="project" value="TreeGrafter"/>
</dbReference>
<dbReference type="OrthoDB" id="5953249at2759"/>
<dbReference type="AlphaFoldDB" id="A0A409WG08"/>
<comment type="caution">
    <text evidence="3">The sequence shown here is derived from an EMBL/GenBank/DDBJ whole genome shotgun (WGS) entry which is preliminary data.</text>
</comment>
<dbReference type="Proteomes" id="UP000283269">
    <property type="component" value="Unassembled WGS sequence"/>
</dbReference>
<dbReference type="InterPro" id="IPR040151">
    <property type="entry name" value="Gfd2/YDR514C-like"/>
</dbReference>
<dbReference type="Gene3D" id="3.30.420.10">
    <property type="entry name" value="Ribonuclease H-like superfamily/Ribonuclease H"/>
    <property type="match status" value="1"/>
</dbReference>
<name>A0A409WG08_PSICY</name>
<feature type="domain" description="Gfd2/YDR514C-like C-terminal" evidence="2">
    <location>
        <begin position="185"/>
        <end position="365"/>
    </location>
</feature>
<organism evidence="3 4">
    <name type="scientific">Psilocybe cyanescens</name>
    <dbReference type="NCBI Taxonomy" id="93625"/>
    <lineage>
        <taxon>Eukaryota</taxon>
        <taxon>Fungi</taxon>
        <taxon>Dikarya</taxon>
        <taxon>Basidiomycota</taxon>
        <taxon>Agaricomycotina</taxon>
        <taxon>Agaricomycetes</taxon>
        <taxon>Agaricomycetidae</taxon>
        <taxon>Agaricales</taxon>
        <taxon>Agaricineae</taxon>
        <taxon>Strophariaceae</taxon>
        <taxon>Psilocybe</taxon>
    </lineage>
</organism>
<dbReference type="InterPro" id="IPR036397">
    <property type="entry name" value="RNaseH_sf"/>
</dbReference>